<evidence type="ECO:0000256" key="1">
    <source>
        <dbReference type="ARBA" id="ARBA00004241"/>
    </source>
</evidence>
<keyword evidence="3" id="KW-0812">Transmembrane</keyword>
<keyword evidence="2" id="KW-0178">Competence</keyword>
<proteinExistence type="predicted"/>
<comment type="subcellular location">
    <subcellularLocation>
        <location evidence="1">Cell surface</location>
    </subcellularLocation>
</comment>
<accession>A0A7X0XNQ4</accession>
<evidence type="ECO:0000256" key="3">
    <source>
        <dbReference type="SAM" id="Phobius"/>
    </source>
</evidence>
<feature type="transmembrane region" description="Helical" evidence="3">
    <location>
        <begin position="20"/>
        <end position="41"/>
    </location>
</feature>
<evidence type="ECO:0000256" key="2">
    <source>
        <dbReference type="ARBA" id="ARBA00023287"/>
    </source>
</evidence>
<evidence type="ECO:0000313" key="4">
    <source>
        <dbReference type="EMBL" id="MBC1777502.1"/>
    </source>
</evidence>
<dbReference type="InterPro" id="IPR016977">
    <property type="entry name" value="ComGF"/>
</dbReference>
<name>A0A7X0XNQ4_9LIST</name>
<keyword evidence="3" id="KW-1133">Transmembrane helix</keyword>
<dbReference type="EMBL" id="JAARUV010000001">
    <property type="protein sequence ID" value="MBC1777502.1"/>
    <property type="molecule type" value="Genomic_DNA"/>
</dbReference>
<dbReference type="GO" id="GO:0009986">
    <property type="term" value="C:cell surface"/>
    <property type="evidence" value="ECO:0007669"/>
    <property type="project" value="UniProtKB-SubCell"/>
</dbReference>
<dbReference type="AlphaFoldDB" id="A0A7X0XNQ4"/>
<keyword evidence="3" id="KW-0472">Membrane</keyword>
<organism evidence="4 5">
    <name type="scientific">Listeria booriae</name>
    <dbReference type="NCBI Taxonomy" id="1552123"/>
    <lineage>
        <taxon>Bacteria</taxon>
        <taxon>Bacillati</taxon>
        <taxon>Bacillota</taxon>
        <taxon>Bacilli</taxon>
        <taxon>Bacillales</taxon>
        <taxon>Listeriaceae</taxon>
        <taxon>Listeria</taxon>
    </lineage>
</organism>
<protein>
    <submittedName>
        <fullName evidence="4">ComGF family competence protein</fullName>
    </submittedName>
</protein>
<dbReference type="NCBIfam" id="NF041002">
    <property type="entry name" value="pilin_ComGF"/>
    <property type="match status" value="1"/>
</dbReference>
<dbReference type="GO" id="GO:0030420">
    <property type="term" value="P:establishment of competence for transformation"/>
    <property type="evidence" value="ECO:0007669"/>
    <property type="project" value="UniProtKB-KW"/>
</dbReference>
<sequence>MLPTQKKTCATHSNNQGFTLLESLFSLLIVIIIASFIPLIFQSYQSILKASDIDKNYEWQVFINQISKELNTSKQLAVSENCITFISSDKVITYEKYQNMLRRSVDNKGHEPLLTNIKQSIWKKLNDQQLLYTVIFEDDQELTARFQINQERS</sequence>
<comment type="caution">
    <text evidence="4">The sequence shown here is derived from an EMBL/GenBank/DDBJ whole genome shotgun (WGS) entry which is preliminary data.</text>
</comment>
<reference evidence="4 5" key="1">
    <citation type="submission" date="2020-03" db="EMBL/GenBank/DDBJ databases">
        <title>Soil Listeria distribution.</title>
        <authorList>
            <person name="Liao J."/>
            <person name="Wiedmann M."/>
        </authorList>
    </citation>
    <scope>NUCLEOTIDE SEQUENCE [LARGE SCALE GENOMIC DNA]</scope>
    <source>
        <strain evidence="4 5">FSL L7-1017</strain>
    </source>
</reference>
<dbReference type="InterPro" id="IPR012902">
    <property type="entry name" value="N_methyl_site"/>
</dbReference>
<dbReference type="Pfam" id="PF15980">
    <property type="entry name" value="ComGF"/>
    <property type="match status" value="1"/>
</dbReference>
<dbReference type="Proteomes" id="UP000547643">
    <property type="component" value="Unassembled WGS sequence"/>
</dbReference>
<gene>
    <name evidence="4" type="ORF">HCA46_01525</name>
</gene>
<dbReference type="RefSeq" id="WP_185494296.1">
    <property type="nucleotide sequence ID" value="NZ_JAARUV010000001.1"/>
</dbReference>
<dbReference type="PROSITE" id="PS00409">
    <property type="entry name" value="PROKAR_NTER_METHYL"/>
    <property type="match status" value="1"/>
</dbReference>
<evidence type="ECO:0000313" key="5">
    <source>
        <dbReference type="Proteomes" id="UP000547643"/>
    </source>
</evidence>